<sequence length="326" mass="35725">MGAASEGFLDLVNSVKMREFWKLTFFENCAFTVRVDGQGNQVQHPSPDGDDELLTEKLNGPYLTWDPAVESLEEAMHRPFRTLEHKDGTASVISNPLSFIVRVIVTGPASFGKEEYVSFQRSRVVHDICTQTYRRSDLTHPYRIVAAVYSIQGRIGISTFGLSGAFALQPRWLFDHASDSGRLDLQQGDFCFFAYALCSMHPELREKVAVNRGNQQPDNRAELDALDAEAARSGLGDMAKTDRAGVEIVAANLGLTLPPLDPTHAAQDSGTQVPLEDELSDQGDSEEAAASDAESSSWANSPHPAEPPTSEQIWAVIRKGKSETAK</sequence>
<accession>A0ACC0UR88</accession>
<dbReference type="EMBL" id="CM047948">
    <property type="protein sequence ID" value="KAI9896575.1"/>
    <property type="molecule type" value="Genomic_DNA"/>
</dbReference>
<reference evidence="1" key="1">
    <citation type="submission" date="2022-10" db="EMBL/GenBank/DDBJ databases">
        <title>Complete Genome of Trichothecium roseum strain YXFP-22015, a Plant Pathogen Isolated from Citrus.</title>
        <authorList>
            <person name="Wang Y."/>
            <person name="Zhu L."/>
        </authorList>
    </citation>
    <scope>NUCLEOTIDE SEQUENCE</scope>
    <source>
        <strain evidence="1">YXFP-22015</strain>
    </source>
</reference>
<dbReference type="Proteomes" id="UP001163324">
    <property type="component" value="Chromosome 9"/>
</dbReference>
<keyword evidence="2" id="KW-1185">Reference proteome</keyword>
<protein>
    <submittedName>
        <fullName evidence="1">Uncharacterized protein</fullName>
    </submittedName>
</protein>
<evidence type="ECO:0000313" key="1">
    <source>
        <dbReference type="EMBL" id="KAI9896575.1"/>
    </source>
</evidence>
<evidence type="ECO:0000313" key="2">
    <source>
        <dbReference type="Proteomes" id="UP001163324"/>
    </source>
</evidence>
<comment type="caution">
    <text evidence="1">The sequence shown here is derived from an EMBL/GenBank/DDBJ whole genome shotgun (WGS) entry which is preliminary data.</text>
</comment>
<name>A0ACC0UR88_9HYPO</name>
<proteinExistence type="predicted"/>
<organism evidence="1 2">
    <name type="scientific">Trichothecium roseum</name>
    <dbReference type="NCBI Taxonomy" id="47278"/>
    <lineage>
        <taxon>Eukaryota</taxon>
        <taxon>Fungi</taxon>
        <taxon>Dikarya</taxon>
        <taxon>Ascomycota</taxon>
        <taxon>Pezizomycotina</taxon>
        <taxon>Sordariomycetes</taxon>
        <taxon>Hypocreomycetidae</taxon>
        <taxon>Hypocreales</taxon>
        <taxon>Hypocreales incertae sedis</taxon>
        <taxon>Trichothecium</taxon>
    </lineage>
</organism>
<gene>
    <name evidence="1" type="ORF">N3K66_008747</name>
</gene>